<reference evidence="2 3" key="1">
    <citation type="submission" date="2017-01" db="EMBL/GenBank/DDBJ databases">
        <authorList>
            <person name="Mah S.A."/>
            <person name="Swanson W.J."/>
            <person name="Moy G.W."/>
            <person name="Vacquier V.D."/>
        </authorList>
    </citation>
    <scope>NUCLEOTIDE SEQUENCE [LARGE SCALE GENOMIC DNA]</scope>
    <source>
        <strain evidence="2 3">NIO-1016</strain>
    </source>
</reference>
<dbReference type="STRING" id="1017273.SAMN05443094_10841"/>
<dbReference type="InterPro" id="IPR025439">
    <property type="entry name" value="Spore_coat_CotO"/>
</dbReference>
<evidence type="ECO:0000313" key="3">
    <source>
        <dbReference type="Proteomes" id="UP000186385"/>
    </source>
</evidence>
<gene>
    <name evidence="1" type="ORF">B1B05_15260</name>
    <name evidence="2" type="ORF">SAMN05443094_10841</name>
</gene>
<dbReference type="Proteomes" id="UP000215545">
    <property type="component" value="Unassembled WGS sequence"/>
</dbReference>
<dbReference type="EMBL" id="MWSK01000008">
    <property type="protein sequence ID" value="OXS75090.1"/>
    <property type="molecule type" value="Genomic_DNA"/>
</dbReference>
<dbReference type="AlphaFoldDB" id="A0A1N7AUU5"/>
<dbReference type="EMBL" id="FTLX01000008">
    <property type="protein sequence ID" value="SIR42806.1"/>
    <property type="molecule type" value="Genomic_DNA"/>
</dbReference>
<keyword evidence="4" id="KW-1185">Reference proteome</keyword>
<dbReference type="RefSeq" id="WP_045850646.1">
    <property type="nucleotide sequence ID" value="NZ_FTLX01000008.1"/>
</dbReference>
<evidence type="ECO:0000313" key="2">
    <source>
        <dbReference type="EMBL" id="SIR42806.1"/>
    </source>
</evidence>
<accession>A0A1N7AUU5</accession>
<name>A0A1N7AUU5_9BACI</name>
<proteinExistence type="predicted"/>
<sequence>MKKPSGPLLYIGQPQLKPVIPVMQEVSKADEPLIVEAVPKAEARKEEPKDESGRLKPFREMDTAEKVLYLAKRRIPVPCRFEWTTGSARGIIERYDENHVWVIDDETKAAVEVPLNDILHIRIAGT</sequence>
<organism evidence="2 3">
    <name type="scientific">Domibacillus enclensis</name>
    <dbReference type="NCBI Taxonomy" id="1017273"/>
    <lineage>
        <taxon>Bacteria</taxon>
        <taxon>Bacillati</taxon>
        <taxon>Bacillota</taxon>
        <taxon>Bacilli</taxon>
        <taxon>Bacillales</taxon>
        <taxon>Bacillaceae</taxon>
        <taxon>Domibacillus</taxon>
    </lineage>
</organism>
<evidence type="ECO:0000313" key="1">
    <source>
        <dbReference type="EMBL" id="OXS75090.1"/>
    </source>
</evidence>
<reference evidence="4" key="2">
    <citation type="submission" date="2017-03" db="EMBL/GenBank/DDBJ databases">
        <title>Bacillus sp. V-88(T) DSM27956, whole genome shotgun sequencing project.</title>
        <authorList>
            <person name="Dastager S.G."/>
            <person name="Neurgaonkar P.S."/>
            <person name="Dharne M.S."/>
        </authorList>
    </citation>
    <scope>NUCLEOTIDE SEQUENCE [LARGE SCALE GENOMIC DNA]</scope>
    <source>
        <strain evidence="4">DSM 25145</strain>
    </source>
</reference>
<dbReference type="Proteomes" id="UP000186385">
    <property type="component" value="Unassembled WGS sequence"/>
</dbReference>
<dbReference type="OrthoDB" id="2968468at2"/>
<dbReference type="Pfam" id="PF14153">
    <property type="entry name" value="Spore_coat_CotO"/>
    <property type="match status" value="1"/>
</dbReference>
<reference evidence="1" key="3">
    <citation type="submission" date="2017-03" db="EMBL/GenBank/DDBJ databases">
        <authorList>
            <person name="Dastager S.G."/>
            <person name="Neurgaonkar P.S."/>
            <person name="Dharne M.S."/>
        </authorList>
    </citation>
    <scope>NUCLEOTIDE SEQUENCE</scope>
    <source>
        <strain evidence="1">DSM 25145</strain>
    </source>
</reference>
<protein>
    <submittedName>
        <fullName evidence="2">Uncharacterized protein</fullName>
    </submittedName>
</protein>
<evidence type="ECO:0000313" key="4">
    <source>
        <dbReference type="Proteomes" id="UP000215545"/>
    </source>
</evidence>